<dbReference type="InterPro" id="IPR012337">
    <property type="entry name" value="RNaseH-like_sf"/>
</dbReference>
<evidence type="ECO:0008006" key="3">
    <source>
        <dbReference type="Google" id="ProtNLM"/>
    </source>
</evidence>
<comment type="caution">
    <text evidence="1">The sequence shown here is derived from an EMBL/GenBank/DDBJ whole genome shotgun (WGS) entry which is preliminary data.</text>
</comment>
<dbReference type="GO" id="GO:0003676">
    <property type="term" value="F:nucleic acid binding"/>
    <property type="evidence" value="ECO:0007669"/>
    <property type="project" value="InterPro"/>
</dbReference>
<dbReference type="Proteomes" id="UP000292282">
    <property type="component" value="Unassembled WGS sequence"/>
</dbReference>
<reference evidence="1 2" key="1">
    <citation type="submission" date="2017-12" db="EMBL/GenBank/DDBJ databases">
        <authorList>
            <person name="Pombert J.-F."/>
            <person name="Haag K.L."/>
            <person name="Ebert D."/>
        </authorList>
    </citation>
    <scope>NUCLEOTIDE SEQUENCE [LARGE SCALE GENOMIC DNA]</scope>
    <source>
        <strain evidence="1">IL-G-3</strain>
    </source>
</reference>
<protein>
    <recommendedName>
        <fullName evidence="3">Integrase catalytic domain-containing protein</fullName>
    </recommendedName>
</protein>
<dbReference type="SUPFAM" id="SSF53098">
    <property type="entry name" value="Ribonuclease H-like"/>
    <property type="match status" value="1"/>
</dbReference>
<dbReference type="VEuPathDB" id="MicrosporidiaDB:CWI38_1838p0020"/>
<keyword evidence="2" id="KW-1185">Reference proteome</keyword>
<dbReference type="EMBL" id="PITK01001838">
    <property type="protein sequence ID" value="TBU10340.1"/>
    <property type="molecule type" value="Genomic_DNA"/>
</dbReference>
<name>A0A4Q9LS57_9MICR</name>
<dbReference type="Gene3D" id="3.30.420.10">
    <property type="entry name" value="Ribonuclease H-like superfamily/Ribonuclease H"/>
    <property type="match status" value="1"/>
</dbReference>
<organism evidence="1 2">
    <name type="scientific">Hamiltosporidium tvaerminnensis</name>
    <dbReference type="NCBI Taxonomy" id="1176355"/>
    <lineage>
        <taxon>Eukaryota</taxon>
        <taxon>Fungi</taxon>
        <taxon>Fungi incertae sedis</taxon>
        <taxon>Microsporidia</taxon>
        <taxon>Dubosqiidae</taxon>
        <taxon>Hamiltosporidium</taxon>
    </lineage>
</organism>
<proteinExistence type="predicted"/>
<evidence type="ECO:0000313" key="2">
    <source>
        <dbReference type="Proteomes" id="UP000292282"/>
    </source>
</evidence>
<evidence type="ECO:0000313" key="1">
    <source>
        <dbReference type="EMBL" id="TBU10340.1"/>
    </source>
</evidence>
<sequence>MAKKNAKKDFRKCVEGVITGDEEGFKRLKSKANKYTFWMKEPTKLNKMMSLIVQKYYGISKAYIKEYVKDCEACSRFNSLKIIQPVYINHIIKKYYLFMMDCLINKTLKFVKDSLKFLFDNFKNALLEAFLTDLNIKFIHEMPCNLKAQGQVERINQTIKRWPAKKLNETEFIETVTTTIIADDLGSDSKIRSDVAKHFKKHRERIIESNNSNEFKKDLSIGDQVLKKKA</sequence>
<dbReference type="AlphaFoldDB" id="A0A4Q9LS57"/>
<gene>
    <name evidence="1" type="ORF">CWI38_1838p0020</name>
</gene>
<accession>A0A4Q9LS57</accession>
<dbReference type="InterPro" id="IPR036397">
    <property type="entry name" value="RNaseH_sf"/>
</dbReference>